<dbReference type="InterPro" id="IPR011032">
    <property type="entry name" value="GroES-like_sf"/>
</dbReference>
<dbReference type="Gene3D" id="3.40.50.720">
    <property type="entry name" value="NAD(P)-binding Rossmann-like Domain"/>
    <property type="match status" value="1"/>
</dbReference>
<feature type="domain" description="Alcohol dehydrogenase-like C-terminal" evidence="2">
    <location>
        <begin position="178"/>
        <end position="293"/>
    </location>
</feature>
<dbReference type="SUPFAM" id="SSF51735">
    <property type="entry name" value="NAD(P)-binding Rossmann-fold domains"/>
    <property type="match status" value="1"/>
</dbReference>
<sequence length="337" mass="37013">MTTLDFQNNKMRAAIFHGGDKITVETVPMPEPGPGEALVRILRTALCGSDFRLWHNGAPYLAGHEIFGRVEQPGHPLDGRRCAVYIPLHCGHCEACRAGNTQMCVEVSSLIGWNRDGGYCEFVAVPDNCLLPVPDDIPDDLGPLLLDTIGTSAHAVREAERFLPRQADRPILVTGAGPVGLGAILALRAFGYTEIYVSDPNEKRVAIAAEFGAKPHPVGSRDKRFALVFECSGAHVARNLAIELILPKGVIVLIGENSAPWTITEDKVFRRKDFSMLRTFYFPQADHAENIQLLRDNLADYARLVDAAFPLDEMPERFADFAKGRSIKPVLAFEGAR</sequence>
<name>A0A1T4N2P3_9HYPH</name>
<dbReference type="Pfam" id="PF08240">
    <property type="entry name" value="ADH_N"/>
    <property type="match status" value="1"/>
</dbReference>
<organism evidence="4 5">
    <name type="scientific">Consotaella salsifontis</name>
    <dbReference type="NCBI Taxonomy" id="1365950"/>
    <lineage>
        <taxon>Bacteria</taxon>
        <taxon>Pseudomonadati</taxon>
        <taxon>Pseudomonadota</taxon>
        <taxon>Alphaproteobacteria</taxon>
        <taxon>Hyphomicrobiales</taxon>
        <taxon>Aurantimonadaceae</taxon>
        <taxon>Consotaella</taxon>
    </lineage>
</organism>
<evidence type="ECO:0000313" key="4">
    <source>
        <dbReference type="EMBL" id="SJZ73640.1"/>
    </source>
</evidence>
<dbReference type="Proteomes" id="UP000190135">
    <property type="component" value="Unassembled WGS sequence"/>
</dbReference>
<dbReference type="AlphaFoldDB" id="A0A1T4N2P3"/>
<dbReference type="RefSeq" id="WP_245318792.1">
    <property type="nucleotide sequence ID" value="NZ_FUXL01000002.1"/>
</dbReference>
<dbReference type="Pfam" id="PF00107">
    <property type="entry name" value="ADH_zinc_N"/>
    <property type="match status" value="1"/>
</dbReference>
<dbReference type="InterPro" id="IPR013149">
    <property type="entry name" value="ADH-like_C"/>
</dbReference>
<feature type="domain" description="Alcohol dehydrogenase-like N-terminal" evidence="3">
    <location>
        <begin position="33"/>
        <end position="135"/>
    </location>
</feature>
<evidence type="ECO:0000259" key="2">
    <source>
        <dbReference type="Pfam" id="PF00107"/>
    </source>
</evidence>
<dbReference type="SUPFAM" id="SSF50129">
    <property type="entry name" value="GroES-like"/>
    <property type="match status" value="1"/>
</dbReference>
<dbReference type="STRING" id="1365950.SAMN05428963_102399"/>
<dbReference type="InterPro" id="IPR050129">
    <property type="entry name" value="Zn_alcohol_dh"/>
</dbReference>
<evidence type="ECO:0000313" key="5">
    <source>
        <dbReference type="Proteomes" id="UP000190135"/>
    </source>
</evidence>
<dbReference type="PANTHER" id="PTHR43401:SF2">
    <property type="entry name" value="L-THREONINE 3-DEHYDROGENASE"/>
    <property type="match status" value="1"/>
</dbReference>
<dbReference type="EMBL" id="FUXL01000002">
    <property type="protein sequence ID" value="SJZ73640.1"/>
    <property type="molecule type" value="Genomic_DNA"/>
</dbReference>
<dbReference type="InterPro" id="IPR013154">
    <property type="entry name" value="ADH-like_N"/>
</dbReference>
<proteinExistence type="predicted"/>
<dbReference type="PANTHER" id="PTHR43401">
    <property type="entry name" value="L-THREONINE 3-DEHYDROGENASE"/>
    <property type="match status" value="1"/>
</dbReference>
<evidence type="ECO:0000256" key="1">
    <source>
        <dbReference type="ARBA" id="ARBA00023002"/>
    </source>
</evidence>
<dbReference type="Gene3D" id="3.90.180.10">
    <property type="entry name" value="Medium-chain alcohol dehydrogenases, catalytic domain"/>
    <property type="match status" value="1"/>
</dbReference>
<gene>
    <name evidence="4" type="ORF">SAMN05428963_102399</name>
</gene>
<accession>A0A1T4N2P3</accession>
<dbReference type="InterPro" id="IPR036291">
    <property type="entry name" value="NAD(P)-bd_dom_sf"/>
</dbReference>
<evidence type="ECO:0000259" key="3">
    <source>
        <dbReference type="Pfam" id="PF08240"/>
    </source>
</evidence>
<dbReference type="GO" id="GO:0016491">
    <property type="term" value="F:oxidoreductase activity"/>
    <property type="evidence" value="ECO:0007669"/>
    <property type="project" value="UniProtKB-KW"/>
</dbReference>
<reference evidence="5" key="1">
    <citation type="submission" date="2017-02" db="EMBL/GenBank/DDBJ databases">
        <authorList>
            <person name="Varghese N."/>
            <person name="Submissions S."/>
        </authorList>
    </citation>
    <scope>NUCLEOTIDE SEQUENCE [LARGE SCALE GENOMIC DNA]</scope>
    <source>
        <strain evidence="5">USBA 369</strain>
    </source>
</reference>
<keyword evidence="1" id="KW-0560">Oxidoreductase</keyword>
<protein>
    <submittedName>
        <fullName evidence="4">Threonine dehydrogenase</fullName>
    </submittedName>
</protein>
<keyword evidence="5" id="KW-1185">Reference proteome</keyword>